<reference evidence="7 8" key="1">
    <citation type="journal article" date="2019" name="Int. J. Syst. Evol. Microbiol.">
        <title>The Global Catalogue of Microorganisms (GCM) 10K type strain sequencing project: providing services to taxonomists for standard genome sequencing and annotation.</title>
        <authorList>
            <consortium name="The Broad Institute Genomics Platform"/>
            <consortium name="The Broad Institute Genome Sequencing Center for Infectious Disease"/>
            <person name="Wu L."/>
            <person name="Ma J."/>
        </authorList>
    </citation>
    <scope>NUCLEOTIDE SEQUENCE [LARGE SCALE GENOMIC DNA]</scope>
    <source>
        <strain evidence="7 8">Q85</strain>
    </source>
</reference>
<keyword evidence="8" id="KW-1185">Reference proteome</keyword>
<evidence type="ECO:0000256" key="4">
    <source>
        <dbReference type="ARBA" id="ARBA00022840"/>
    </source>
</evidence>
<proteinExistence type="predicted"/>
<dbReference type="PROSITE" id="PS50011">
    <property type="entry name" value="PROTEIN_KINASE_DOM"/>
    <property type="match status" value="1"/>
</dbReference>
<dbReference type="EMBL" id="JBHSZZ010000005">
    <property type="protein sequence ID" value="MFC7185531.1"/>
    <property type="molecule type" value="Genomic_DNA"/>
</dbReference>
<evidence type="ECO:0000313" key="7">
    <source>
        <dbReference type="EMBL" id="MFC7185531.1"/>
    </source>
</evidence>
<sequence length="446" mass="48435">MIPPNPTPDELLTPALTDPESFDAARTTRLVAQLGHDDHEIRRAASWATRFVIVETPSLADHCTGQFRRVLRDADAQSDVLRTLSVIGEYNPEAVTEIINGAIEEETIDQLVGRYIVAGYRPPEFGSDGTVISDEGDETDPEVEAIDTEADKGLHEPDDRESGSGVEPDSPIGRPPSDPPSKPPRLDRSLTAYEPVVSETKIGGGLDVVVQVSVDGREFTGTRRRSEAIDGADYDAFRSAVNRWCRIDDHDTVATVIDHGTRPTPWLITERSVTGSLADRNTPLSPPEARWVLCRIADALSYAHATGVLHGGLHPGAVTFVEAVEEADTWKYPRIDDWQLGNLFSSTDSHTSVPRRYAAPEHVSPDRFGGVDTASDMYGAGAIGYELLTGRPPARDSGEIRPVTAVAPDVPEELSTTLIKCLRTAKMERYASAAALKRDLVAAGDR</sequence>
<evidence type="ECO:0000313" key="8">
    <source>
        <dbReference type="Proteomes" id="UP001596390"/>
    </source>
</evidence>
<dbReference type="InterPro" id="IPR011009">
    <property type="entry name" value="Kinase-like_dom_sf"/>
</dbReference>
<dbReference type="Gene3D" id="1.10.510.10">
    <property type="entry name" value="Transferase(Phosphotransferase) domain 1"/>
    <property type="match status" value="1"/>
</dbReference>
<comment type="caution">
    <text evidence="7">The sequence shown here is derived from an EMBL/GenBank/DDBJ whole genome shotgun (WGS) entry which is preliminary data.</text>
</comment>
<evidence type="ECO:0000256" key="1">
    <source>
        <dbReference type="ARBA" id="ARBA00022679"/>
    </source>
</evidence>
<organism evidence="7 8">
    <name type="scientific">Halorubrum yunnanense</name>
    <dbReference type="NCBI Taxonomy" id="1526162"/>
    <lineage>
        <taxon>Archaea</taxon>
        <taxon>Methanobacteriati</taxon>
        <taxon>Methanobacteriota</taxon>
        <taxon>Stenosarchaea group</taxon>
        <taxon>Halobacteria</taxon>
        <taxon>Halobacteriales</taxon>
        <taxon>Haloferacaceae</taxon>
        <taxon>Halorubrum</taxon>
    </lineage>
</organism>
<keyword evidence="3" id="KW-0418">Kinase</keyword>
<accession>A0ABD5YC09</accession>
<dbReference type="SMART" id="SM00220">
    <property type="entry name" value="S_TKc"/>
    <property type="match status" value="1"/>
</dbReference>
<evidence type="ECO:0000256" key="2">
    <source>
        <dbReference type="ARBA" id="ARBA00022741"/>
    </source>
</evidence>
<keyword evidence="2" id="KW-0547">Nucleotide-binding</keyword>
<dbReference type="GO" id="GO:0016301">
    <property type="term" value="F:kinase activity"/>
    <property type="evidence" value="ECO:0007669"/>
    <property type="project" value="UniProtKB-KW"/>
</dbReference>
<dbReference type="AlphaFoldDB" id="A0ABD5YC09"/>
<name>A0ABD5YC09_9EURY</name>
<dbReference type="RefSeq" id="WP_267662513.1">
    <property type="nucleotide sequence ID" value="NZ_JAODIX010000005.1"/>
</dbReference>
<gene>
    <name evidence="7" type="ORF">ACFQMK_01175</name>
</gene>
<feature type="compositionally biased region" description="Basic and acidic residues" evidence="5">
    <location>
        <begin position="149"/>
        <end position="162"/>
    </location>
</feature>
<keyword evidence="4" id="KW-0067">ATP-binding</keyword>
<feature type="domain" description="Protein kinase" evidence="6">
    <location>
        <begin position="196"/>
        <end position="441"/>
    </location>
</feature>
<feature type="region of interest" description="Disordered" evidence="5">
    <location>
        <begin position="147"/>
        <end position="188"/>
    </location>
</feature>
<dbReference type="InterPro" id="IPR000719">
    <property type="entry name" value="Prot_kinase_dom"/>
</dbReference>
<evidence type="ECO:0000256" key="5">
    <source>
        <dbReference type="SAM" id="MobiDB-lite"/>
    </source>
</evidence>
<dbReference type="GO" id="GO:0005524">
    <property type="term" value="F:ATP binding"/>
    <property type="evidence" value="ECO:0007669"/>
    <property type="project" value="UniProtKB-KW"/>
</dbReference>
<protein>
    <recommendedName>
        <fullName evidence="6">Protein kinase domain-containing protein</fullName>
    </recommendedName>
</protein>
<dbReference type="SUPFAM" id="SSF56112">
    <property type="entry name" value="Protein kinase-like (PK-like)"/>
    <property type="match status" value="1"/>
</dbReference>
<evidence type="ECO:0000256" key="3">
    <source>
        <dbReference type="ARBA" id="ARBA00022777"/>
    </source>
</evidence>
<evidence type="ECO:0000259" key="6">
    <source>
        <dbReference type="PROSITE" id="PS50011"/>
    </source>
</evidence>
<dbReference type="Pfam" id="PF00069">
    <property type="entry name" value="Pkinase"/>
    <property type="match status" value="1"/>
</dbReference>
<dbReference type="PANTHER" id="PTHR43289">
    <property type="entry name" value="MITOGEN-ACTIVATED PROTEIN KINASE KINASE KINASE 20-RELATED"/>
    <property type="match status" value="1"/>
</dbReference>
<keyword evidence="1" id="KW-0808">Transferase</keyword>
<dbReference type="PANTHER" id="PTHR43289:SF6">
    <property type="entry name" value="SERINE_THREONINE-PROTEIN KINASE NEKL-3"/>
    <property type="match status" value="1"/>
</dbReference>
<feature type="compositionally biased region" description="Pro residues" evidence="5">
    <location>
        <begin position="173"/>
        <end position="183"/>
    </location>
</feature>
<dbReference type="Proteomes" id="UP001596390">
    <property type="component" value="Unassembled WGS sequence"/>
</dbReference>